<dbReference type="CDD" id="cd06261">
    <property type="entry name" value="TM_PBP2"/>
    <property type="match status" value="1"/>
</dbReference>
<gene>
    <name evidence="9" type="ORF">ACFOOG_04580</name>
</gene>
<dbReference type="InterPro" id="IPR050809">
    <property type="entry name" value="UgpAE/MalFG_permease"/>
</dbReference>
<name>A0ABV7ZXP2_9GAMM</name>
<dbReference type="EMBL" id="JBHRYR010000002">
    <property type="protein sequence ID" value="MFC3852106.1"/>
    <property type="molecule type" value="Genomic_DNA"/>
</dbReference>
<protein>
    <submittedName>
        <fullName evidence="9">Carbohydrate ABC transporter permease</fullName>
    </submittedName>
</protein>
<dbReference type="Gene3D" id="1.10.3720.10">
    <property type="entry name" value="MetI-like"/>
    <property type="match status" value="1"/>
</dbReference>
<evidence type="ECO:0000256" key="7">
    <source>
        <dbReference type="RuleBase" id="RU363032"/>
    </source>
</evidence>
<dbReference type="PANTHER" id="PTHR43227:SF8">
    <property type="entry name" value="DIACETYLCHITOBIOSE UPTAKE SYSTEM PERMEASE PROTEIN DASB"/>
    <property type="match status" value="1"/>
</dbReference>
<reference evidence="10" key="1">
    <citation type="journal article" date="2019" name="Int. J. Syst. Evol. Microbiol.">
        <title>The Global Catalogue of Microorganisms (GCM) 10K type strain sequencing project: providing services to taxonomists for standard genome sequencing and annotation.</title>
        <authorList>
            <consortium name="The Broad Institute Genomics Platform"/>
            <consortium name="The Broad Institute Genome Sequencing Center for Infectious Disease"/>
            <person name="Wu L."/>
            <person name="Ma J."/>
        </authorList>
    </citation>
    <scope>NUCLEOTIDE SEQUENCE [LARGE SCALE GENOMIC DNA]</scope>
    <source>
        <strain evidence="10">IBRC 10765</strain>
    </source>
</reference>
<evidence type="ECO:0000256" key="1">
    <source>
        <dbReference type="ARBA" id="ARBA00004651"/>
    </source>
</evidence>
<evidence type="ECO:0000256" key="4">
    <source>
        <dbReference type="ARBA" id="ARBA00022692"/>
    </source>
</evidence>
<sequence>MIEQLIQAATAIVVAIVVSTLFYVGSNFILDRFLTSDHIPDDEGRQRRDAIREGIRPWVFIGPALLILGFYLVFPVFKTLQLSFFGRFGDDFVGFSNYAWAFNDPGFRTSIRNNILWLIFVPAMSTGFGLLIAYLTDRIWWGQIARSLIFLPMAISFVGASVIWKFVYDYRGSGDQIGILNAFIVSLGFEPQNWISMLFANNFFLMAILIWIQTGFAMVLLGAAIRGVPEDTIEAANMEGATEWQMLTKIVIPQIMGTIVVVWTTITVLVLKVYDIVAAMTNGQWETEVLANLMYRWILNDGGRSSAIAVIIMISVIPLMWWNVRQARQEHN</sequence>
<keyword evidence="2 7" id="KW-0813">Transport</keyword>
<comment type="subcellular location">
    <subcellularLocation>
        <location evidence="1 7">Cell membrane</location>
        <topology evidence="1 7">Multi-pass membrane protein</topology>
    </subcellularLocation>
</comment>
<dbReference type="Proteomes" id="UP001595617">
    <property type="component" value="Unassembled WGS sequence"/>
</dbReference>
<evidence type="ECO:0000313" key="10">
    <source>
        <dbReference type="Proteomes" id="UP001595617"/>
    </source>
</evidence>
<feature type="domain" description="ABC transmembrane type-1" evidence="8">
    <location>
        <begin position="111"/>
        <end position="323"/>
    </location>
</feature>
<evidence type="ECO:0000256" key="3">
    <source>
        <dbReference type="ARBA" id="ARBA00022475"/>
    </source>
</evidence>
<keyword evidence="6 7" id="KW-0472">Membrane</keyword>
<dbReference type="PANTHER" id="PTHR43227">
    <property type="entry name" value="BLL4140 PROTEIN"/>
    <property type="match status" value="1"/>
</dbReference>
<feature type="transmembrane region" description="Helical" evidence="7">
    <location>
        <begin position="246"/>
        <end position="271"/>
    </location>
</feature>
<dbReference type="RefSeq" id="WP_380693862.1">
    <property type="nucleotide sequence ID" value="NZ_JBHRYR010000002.1"/>
</dbReference>
<keyword evidence="5 7" id="KW-1133">Transmembrane helix</keyword>
<feature type="transmembrane region" description="Helical" evidence="7">
    <location>
        <begin position="6"/>
        <end position="24"/>
    </location>
</feature>
<dbReference type="Pfam" id="PF00528">
    <property type="entry name" value="BPD_transp_1"/>
    <property type="match status" value="1"/>
</dbReference>
<evidence type="ECO:0000259" key="8">
    <source>
        <dbReference type="PROSITE" id="PS50928"/>
    </source>
</evidence>
<evidence type="ECO:0000256" key="2">
    <source>
        <dbReference type="ARBA" id="ARBA00022448"/>
    </source>
</evidence>
<keyword evidence="3" id="KW-1003">Cell membrane</keyword>
<feature type="transmembrane region" description="Helical" evidence="7">
    <location>
        <begin position="148"/>
        <end position="167"/>
    </location>
</feature>
<dbReference type="SUPFAM" id="SSF161098">
    <property type="entry name" value="MetI-like"/>
    <property type="match status" value="1"/>
</dbReference>
<evidence type="ECO:0000256" key="5">
    <source>
        <dbReference type="ARBA" id="ARBA00022989"/>
    </source>
</evidence>
<proteinExistence type="inferred from homology"/>
<feature type="transmembrane region" description="Helical" evidence="7">
    <location>
        <begin position="305"/>
        <end position="324"/>
    </location>
</feature>
<feature type="transmembrane region" description="Helical" evidence="7">
    <location>
        <begin position="115"/>
        <end position="136"/>
    </location>
</feature>
<evidence type="ECO:0000313" key="9">
    <source>
        <dbReference type="EMBL" id="MFC3852106.1"/>
    </source>
</evidence>
<keyword evidence="10" id="KW-1185">Reference proteome</keyword>
<comment type="caution">
    <text evidence="9">The sequence shown here is derived from an EMBL/GenBank/DDBJ whole genome shotgun (WGS) entry which is preliminary data.</text>
</comment>
<feature type="transmembrane region" description="Helical" evidence="7">
    <location>
        <begin position="203"/>
        <end position="225"/>
    </location>
</feature>
<keyword evidence="4 7" id="KW-0812">Transmembrane</keyword>
<dbReference type="InterPro" id="IPR035906">
    <property type="entry name" value="MetI-like_sf"/>
</dbReference>
<dbReference type="InterPro" id="IPR000515">
    <property type="entry name" value="MetI-like"/>
</dbReference>
<organism evidence="9 10">
    <name type="scientific">Saccharospirillum mangrovi</name>
    <dbReference type="NCBI Taxonomy" id="2161747"/>
    <lineage>
        <taxon>Bacteria</taxon>
        <taxon>Pseudomonadati</taxon>
        <taxon>Pseudomonadota</taxon>
        <taxon>Gammaproteobacteria</taxon>
        <taxon>Oceanospirillales</taxon>
        <taxon>Saccharospirillaceae</taxon>
        <taxon>Saccharospirillum</taxon>
    </lineage>
</organism>
<evidence type="ECO:0000256" key="6">
    <source>
        <dbReference type="ARBA" id="ARBA00023136"/>
    </source>
</evidence>
<accession>A0ABV7ZXP2</accession>
<feature type="transmembrane region" description="Helical" evidence="7">
    <location>
        <begin position="55"/>
        <end position="74"/>
    </location>
</feature>
<comment type="similarity">
    <text evidence="7">Belongs to the binding-protein-dependent transport system permease family.</text>
</comment>
<dbReference type="PROSITE" id="PS50928">
    <property type="entry name" value="ABC_TM1"/>
    <property type="match status" value="1"/>
</dbReference>